<evidence type="ECO:0000259" key="9">
    <source>
        <dbReference type="PROSITE" id="PS51297"/>
    </source>
</evidence>
<dbReference type="PROSITE" id="PS50066">
    <property type="entry name" value="MADS_BOX_2"/>
    <property type="match status" value="1"/>
</dbReference>
<dbReference type="SMART" id="SM00432">
    <property type="entry name" value="MADS"/>
    <property type="match status" value="1"/>
</dbReference>
<name>A0AA41SGJ8_PAPNU</name>
<dbReference type="InterPro" id="IPR033896">
    <property type="entry name" value="MEF2-like_N"/>
</dbReference>
<dbReference type="Pfam" id="PF00319">
    <property type="entry name" value="SRF-TF"/>
    <property type="match status" value="1"/>
</dbReference>
<evidence type="ECO:0000259" key="8">
    <source>
        <dbReference type="PROSITE" id="PS50066"/>
    </source>
</evidence>
<dbReference type="Pfam" id="PF01486">
    <property type="entry name" value="K-box"/>
    <property type="match status" value="1"/>
</dbReference>
<feature type="compositionally biased region" description="Basic and acidic residues" evidence="7">
    <location>
        <begin position="221"/>
        <end position="240"/>
    </location>
</feature>
<dbReference type="EMBL" id="JAJJMA010155648">
    <property type="protein sequence ID" value="MCL7035339.1"/>
    <property type="molecule type" value="Genomic_DNA"/>
</dbReference>
<dbReference type="InterPro" id="IPR036879">
    <property type="entry name" value="TF_MADSbox_sf"/>
</dbReference>
<evidence type="ECO:0000313" key="10">
    <source>
        <dbReference type="EMBL" id="MCL7035339.1"/>
    </source>
</evidence>
<dbReference type="SUPFAM" id="SSF55455">
    <property type="entry name" value="SRF-like"/>
    <property type="match status" value="1"/>
</dbReference>
<keyword evidence="3" id="KW-0238">DNA-binding</keyword>
<dbReference type="GO" id="GO:0045944">
    <property type="term" value="P:positive regulation of transcription by RNA polymerase II"/>
    <property type="evidence" value="ECO:0007669"/>
    <property type="project" value="InterPro"/>
</dbReference>
<dbReference type="PRINTS" id="PR00404">
    <property type="entry name" value="MADSDOMAIN"/>
</dbReference>
<evidence type="ECO:0000313" key="11">
    <source>
        <dbReference type="Proteomes" id="UP001177140"/>
    </source>
</evidence>
<dbReference type="InterPro" id="IPR050142">
    <property type="entry name" value="MADS-box/MEF2_TF"/>
</dbReference>
<dbReference type="PANTHER" id="PTHR48019">
    <property type="entry name" value="SERUM RESPONSE FACTOR HOMOLOG"/>
    <property type="match status" value="1"/>
</dbReference>
<evidence type="ECO:0000256" key="6">
    <source>
        <dbReference type="SAM" id="Coils"/>
    </source>
</evidence>
<dbReference type="AlphaFoldDB" id="A0AA41SGJ8"/>
<dbReference type="GO" id="GO:0005634">
    <property type="term" value="C:nucleus"/>
    <property type="evidence" value="ECO:0007669"/>
    <property type="project" value="UniProtKB-SubCell"/>
</dbReference>
<keyword evidence="6" id="KW-0175">Coiled coil</keyword>
<dbReference type="InterPro" id="IPR002487">
    <property type="entry name" value="TF_Kbox"/>
</dbReference>
<feature type="region of interest" description="Disordered" evidence="7">
    <location>
        <begin position="218"/>
        <end position="278"/>
    </location>
</feature>
<feature type="domain" description="K-box" evidence="9">
    <location>
        <begin position="92"/>
        <end position="182"/>
    </location>
</feature>
<feature type="domain" description="MADS-box" evidence="8">
    <location>
        <begin position="1"/>
        <end position="61"/>
    </location>
</feature>
<evidence type="ECO:0000256" key="1">
    <source>
        <dbReference type="ARBA" id="ARBA00004123"/>
    </source>
</evidence>
<gene>
    <name evidence="10" type="ORF">MKW94_013409</name>
</gene>
<sequence>MGRGKIEIKRIENATSRQVTFSKRRAGLLKKAQELSVLCDAEVALIIFSSTGKLFEFSSSGMKRTLSRYNKCQDNSETNSLVEYDPEPIAMQRQQSKEISILKDEISKLRMTHLRMLGKELMGLGLKELQHLEDQLNEGMLLVKARKDNLLYDELDQSRLQEERAVMENRILRKQVEELQALLPSTERTRPPYLEFHSMDRKHSSHIKHGLLSPKGVCHCSSEKHSSEKHSSDKHDDSDTSLHLGLAPDGYYKKKAAERASAERASSSNDSDTHMAPS</sequence>
<comment type="subcellular location">
    <subcellularLocation>
        <location evidence="1">Nucleus</location>
    </subcellularLocation>
</comment>
<keyword evidence="5" id="KW-0539">Nucleus</keyword>
<evidence type="ECO:0000256" key="4">
    <source>
        <dbReference type="ARBA" id="ARBA00023163"/>
    </source>
</evidence>
<evidence type="ECO:0000256" key="5">
    <source>
        <dbReference type="ARBA" id="ARBA00023242"/>
    </source>
</evidence>
<feature type="compositionally biased region" description="Basic and acidic residues" evidence="7">
    <location>
        <begin position="251"/>
        <end position="262"/>
    </location>
</feature>
<accession>A0AA41SGJ8</accession>
<organism evidence="10 11">
    <name type="scientific">Papaver nudicaule</name>
    <name type="common">Iceland poppy</name>
    <dbReference type="NCBI Taxonomy" id="74823"/>
    <lineage>
        <taxon>Eukaryota</taxon>
        <taxon>Viridiplantae</taxon>
        <taxon>Streptophyta</taxon>
        <taxon>Embryophyta</taxon>
        <taxon>Tracheophyta</taxon>
        <taxon>Spermatophyta</taxon>
        <taxon>Magnoliopsida</taxon>
        <taxon>Ranunculales</taxon>
        <taxon>Papaveraceae</taxon>
        <taxon>Papaveroideae</taxon>
        <taxon>Papaver</taxon>
    </lineage>
</organism>
<dbReference type="GO" id="GO:0000977">
    <property type="term" value="F:RNA polymerase II transcription regulatory region sequence-specific DNA binding"/>
    <property type="evidence" value="ECO:0007669"/>
    <property type="project" value="InterPro"/>
</dbReference>
<dbReference type="GO" id="GO:0003700">
    <property type="term" value="F:DNA-binding transcription factor activity"/>
    <property type="evidence" value="ECO:0007669"/>
    <property type="project" value="InterPro"/>
</dbReference>
<evidence type="ECO:0000256" key="7">
    <source>
        <dbReference type="SAM" id="MobiDB-lite"/>
    </source>
</evidence>
<proteinExistence type="predicted"/>
<dbReference type="CDD" id="cd00265">
    <property type="entry name" value="MADS_MEF2_like"/>
    <property type="match status" value="1"/>
</dbReference>
<dbReference type="FunFam" id="3.40.1810.10:FF:000003">
    <property type="entry name" value="MADS-box transcription factor MADS-MC"/>
    <property type="match status" value="1"/>
</dbReference>
<evidence type="ECO:0000256" key="2">
    <source>
        <dbReference type="ARBA" id="ARBA00023015"/>
    </source>
</evidence>
<dbReference type="GO" id="GO:0046983">
    <property type="term" value="F:protein dimerization activity"/>
    <property type="evidence" value="ECO:0007669"/>
    <property type="project" value="InterPro"/>
</dbReference>
<dbReference type="Proteomes" id="UP001177140">
    <property type="component" value="Unassembled WGS sequence"/>
</dbReference>
<protein>
    <submittedName>
        <fullName evidence="10">Uncharacterized protein</fullName>
    </submittedName>
</protein>
<feature type="coiled-coil region" evidence="6">
    <location>
        <begin position="162"/>
        <end position="189"/>
    </location>
</feature>
<keyword evidence="11" id="KW-1185">Reference proteome</keyword>
<reference evidence="10" key="1">
    <citation type="submission" date="2022-03" db="EMBL/GenBank/DDBJ databases">
        <title>A functionally conserved STORR gene fusion in Papaver species that diverged 16.8 million years ago.</title>
        <authorList>
            <person name="Catania T."/>
        </authorList>
    </citation>
    <scope>NUCLEOTIDE SEQUENCE</scope>
    <source>
        <strain evidence="10">S-191538</strain>
    </source>
</reference>
<comment type="caution">
    <text evidence="10">The sequence shown here is derived from an EMBL/GenBank/DDBJ whole genome shotgun (WGS) entry which is preliminary data.</text>
</comment>
<keyword evidence="4" id="KW-0804">Transcription</keyword>
<dbReference type="PROSITE" id="PS51297">
    <property type="entry name" value="K_BOX"/>
    <property type="match status" value="1"/>
</dbReference>
<evidence type="ECO:0000256" key="3">
    <source>
        <dbReference type="ARBA" id="ARBA00023125"/>
    </source>
</evidence>
<dbReference type="Gene3D" id="3.40.1810.10">
    <property type="entry name" value="Transcription factor, MADS-box"/>
    <property type="match status" value="1"/>
</dbReference>
<dbReference type="InterPro" id="IPR002100">
    <property type="entry name" value="TF_MADSbox"/>
</dbReference>
<dbReference type="PROSITE" id="PS00350">
    <property type="entry name" value="MADS_BOX_1"/>
    <property type="match status" value="1"/>
</dbReference>
<keyword evidence="2" id="KW-0805">Transcription regulation</keyword>